<dbReference type="FunFam" id="3.30.390.30:FF:000001">
    <property type="entry name" value="Dihydrolipoyl dehydrogenase"/>
    <property type="match status" value="1"/>
</dbReference>
<feature type="binding site" evidence="11">
    <location>
        <begin position="182"/>
        <end position="184"/>
    </location>
    <ligand>
        <name>FAD</name>
        <dbReference type="ChEBI" id="CHEBI:57692"/>
    </ligand>
</feature>
<feature type="binding site" evidence="11">
    <location>
        <position position="89"/>
    </location>
    <ligand>
        <name>FAD</name>
        <dbReference type="ChEBI" id="CHEBI:57692"/>
    </ligand>
</feature>
<evidence type="ECO:0000313" key="17">
    <source>
        <dbReference type="Proteomes" id="UP001054837"/>
    </source>
</evidence>
<dbReference type="InterPro" id="IPR004099">
    <property type="entry name" value="Pyr_nucl-diS_OxRdtase_dimer"/>
</dbReference>
<evidence type="ECO:0000256" key="3">
    <source>
        <dbReference type="ARBA" id="ARBA00022630"/>
    </source>
</evidence>
<feature type="binding site" evidence="11">
    <location>
        <position position="354"/>
    </location>
    <ligand>
        <name>FAD</name>
        <dbReference type="ChEBI" id="CHEBI:57692"/>
    </ligand>
</feature>
<evidence type="ECO:0000256" key="5">
    <source>
        <dbReference type="ARBA" id="ARBA00023002"/>
    </source>
</evidence>
<dbReference type="GO" id="GO:0050660">
    <property type="term" value="F:flavin adenine dinucleotide binding"/>
    <property type="evidence" value="ECO:0007669"/>
    <property type="project" value="InterPro"/>
</dbReference>
<dbReference type="PROSITE" id="PS00076">
    <property type="entry name" value="PYRIDINE_REDOX_1"/>
    <property type="match status" value="1"/>
</dbReference>
<evidence type="ECO:0000256" key="10">
    <source>
        <dbReference type="PIRSR" id="PIRSR000350-2"/>
    </source>
</evidence>
<evidence type="ECO:0000256" key="13">
    <source>
        <dbReference type="RuleBase" id="RU003692"/>
    </source>
</evidence>
<dbReference type="InterPro" id="IPR050151">
    <property type="entry name" value="Class-I_Pyr_Nuc-Dis_Oxidored"/>
</dbReference>
<keyword evidence="8 13" id="KW-0676">Redox-active center</keyword>
<feature type="active site" description="Proton acceptor" evidence="10">
    <location>
        <position position="486"/>
    </location>
</feature>
<comment type="miscellaneous">
    <text evidence="13">The active site is a redox-active disulfide bond.</text>
</comment>
<proteinExistence type="inferred from homology"/>
<keyword evidence="3 13" id="KW-0285">Flavoprotein</keyword>
<feature type="binding site" evidence="11">
    <location>
        <position position="153"/>
    </location>
    <ligand>
        <name>FAD</name>
        <dbReference type="ChEBI" id="CHEBI:57692"/>
    </ligand>
</feature>
<feature type="domain" description="FAD/NAD(P)-binding" evidence="15">
    <location>
        <begin position="42"/>
        <end position="369"/>
    </location>
</feature>
<evidence type="ECO:0000256" key="9">
    <source>
        <dbReference type="ARBA" id="ARBA00049187"/>
    </source>
</evidence>
<dbReference type="SUPFAM" id="SSF55424">
    <property type="entry name" value="FAD/NAD-linked reductases, dimerisation (C-terminal) domain"/>
    <property type="match status" value="1"/>
</dbReference>
<dbReference type="NCBIfam" id="TIGR01350">
    <property type="entry name" value="lipoamide_DH"/>
    <property type="match status" value="1"/>
</dbReference>
<dbReference type="PIRSF" id="PIRSF000350">
    <property type="entry name" value="Mercury_reductase_MerA"/>
    <property type="match status" value="1"/>
</dbReference>
<dbReference type="Gene3D" id="3.50.50.60">
    <property type="entry name" value="FAD/NAD(P)-binding domain"/>
    <property type="match status" value="2"/>
</dbReference>
<gene>
    <name evidence="16" type="primary">DLD</name>
    <name evidence="16" type="ORF">CDAR_483551</name>
</gene>
<keyword evidence="5 13" id="KW-0560">Oxidoreductase</keyword>
<dbReference type="EC" id="1.8.1.4" evidence="2 13"/>
<feature type="binding site" evidence="11">
    <location>
        <position position="242"/>
    </location>
    <ligand>
        <name>NAD(+)</name>
        <dbReference type="ChEBI" id="CHEBI:57540"/>
    </ligand>
</feature>
<evidence type="ECO:0000256" key="7">
    <source>
        <dbReference type="ARBA" id="ARBA00023157"/>
    </source>
</evidence>
<keyword evidence="4 11" id="KW-0274">FAD</keyword>
<dbReference type="PANTHER" id="PTHR22912:SF151">
    <property type="entry name" value="DIHYDROLIPOYL DEHYDROGENASE, MITOCHONDRIAL"/>
    <property type="match status" value="1"/>
</dbReference>
<dbReference type="PRINTS" id="PR00368">
    <property type="entry name" value="FADPNR"/>
</dbReference>
<dbReference type="Pfam" id="PF02852">
    <property type="entry name" value="Pyr_redox_dim"/>
    <property type="match status" value="1"/>
</dbReference>
<sequence>MQAAGVCAKFNPLYRGSLVSHKYLSVLKSLQIRTFASDSSEYDLVVIGSGPGGYVAAIKASQLGLKTACVEKNETLGGTCLNVGCIPSKALLHNSHLYHVAMHDMKNRGIDCDGVKLNLSKMMEQKTTAVKSLTSGIAHLFKQNKVTHFRGHGKVTGKNQVTSIKEDGSTDVIQTKNILIATGSEVTPFPGIEVDEKQVVSSTGALSLEKVPEKMVLIGAGVIGLELGSVWSRLGAEVTAVEFLSNIGGVGIDLETAKNFQRILTKQGLKFKLDTKVTAANRSGDKISVNIESAKDPSKKEELECDVLLVCVGRRPYTTNLGLEEIGVKKDDRGRIVVNERFQSSVPSIYAIGDCIPGPMLAHKAEDEGILCVEGITGGAVHIDYNCVPSVIYTHPEVSWIGKSEEQLKKEGVQYKIGKFPMMANSRAKTNAETDGSIKILSDKATDKILGVHMVCWGAGELINEAALAMEYGASSEDIARVCHAHPTVSEAFREANLSAYFGKAINF</sequence>
<organism evidence="16 17">
    <name type="scientific">Caerostris darwini</name>
    <dbReference type="NCBI Taxonomy" id="1538125"/>
    <lineage>
        <taxon>Eukaryota</taxon>
        <taxon>Metazoa</taxon>
        <taxon>Ecdysozoa</taxon>
        <taxon>Arthropoda</taxon>
        <taxon>Chelicerata</taxon>
        <taxon>Arachnida</taxon>
        <taxon>Araneae</taxon>
        <taxon>Araneomorphae</taxon>
        <taxon>Entelegynae</taxon>
        <taxon>Araneoidea</taxon>
        <taxon>Araneidae</taxon>
        <taxon>Caerostris</taxon>
    </lineage>
</organism>
<name>A0AAV4TTF9_9ARAC</name>
<comment type="catalytic activity">
    <reaction evidence="9 13">
        <text>N(6)-[(R)-dihydrolipoyl]-L-lysyl-[protein] + NAD(+) = N(6)-[(R)-lipoyl]-L-lysyl-[protein] + NADH + H(+)</text>
        <dbReference type="Rhea" id="RHEA:15045"/>
        <dbReference type="Rhea" id="RHEA-COMP:10474"/>
        <dbReference type="Rhea" id="RHEA-COMP:10475"/>
        <dbReference type="ChEBI" id="CHEBI:15378"/>
        <dbReference type="ChEBI" id="CHEBI:57540"/>
        <dbReference type="ChEBI" id="CHEBI:57945"/>
        <dbReference type="ChEBI" id="CHEBI:83099"/>
        <dbReference type="ChEBI" id="CHEBI:83100"/>
        <dbReference type="EC" id="1.8.1.4"/>
    </reaction>
</comment>
<accession>A0AAV4TTF9</accession>
<dbReference type="InterPro" id="IPR001100">
    <property type="entry name" value="Pyr_nuc-diS_OxRdtase"/>
</dbReference>
<keyword evidence="7" id="KW-1015">Disulfide bond</keyword>
<dbReference type="Pfam" id="PF07992">
    <property type="entry name" value="Pyr_redox_2"/>
    <property type="match status" value="1"/>
</dbReference>
<dbReference type="PANTHER" id="PTHR22912">
    <property type="entry name" value="DISULFIDE OXIDOREDUCTASE"/>
    <property type="match status" value="1"/>
</dbReference>
<evidence type="ECO:0000256" key="1">
    <source>
        <dbReference type="ARBA" id="ARBA00007532"/>
    </source>
</evidence>
<feature type="disulfide bond" description="Redox-active" evidence="12">
    <location>
        <begin position="80"/>
        <end position="85"/>
    </location>
</feature>
<dbReference type="AlphaFoldDB" id="A0AAV4TTF9"/>
<evidence type="ECO:0000259" key="15">
    <source>
        <dbReference type="Pfam" id="PF07992"/>
    </source>
</evidence>
<comment type="cofactor">
    <cofactor evidence="11 13">
        <name>FAD</name>
        <dbReference type="ChEBI" id="CHEBI:57692"/>
    </cofactor>
    <text evidence="11 13">Binds 1 FAD per subunit.</text>
</comment>
<keyword evidence="6 11" id="KW-0520">NAD</keyword>
<evidence type="ECO:0000256" key="2">
    <source>
        <dbReference type="ARBA" id="ARBA00012608"/>
    </source>
</evidence>
<dbReference type="GO" id="GO:0006103">
    <property type="term" value="P:2-oxoglutarate metabolic process"/>
    <property type="evidence" value="ECO:0007669"/>
    <property type="project" value="TreeGrafter"/>
</dbReference>
<dbReference type="GO" id="GO:0045252">
    <property type="term" value="C:oxoglutarate dehydrogenase complex"/>
    <property type="evidence" value="ECO:0007669"/>
    <property type="project" value="TreeGrafter"/>
</dbReference>
<keyword evidence="11" id="KW-0547">Nucleotide-binding</keyword>
<evidence type="ECO:0000256" key="4">
    <source>
        <dbReference type="ARBA" id="ARBA00022827"/>
    </source>
</evidence>
<dbReference type="GO" id="GO:0004148">
    <property type="term" value="F:dihydrolipoyl dehydrogenase (NADH) activity"/>
    <property type="evidence" value="ECO:0007669"/>
    <property type="project" value="UniProtKB-EC"/>
</dbReference>
<comment type="similarity">
    <text evidence="1 13">Belongs to the class-I pyridine nucleotide-disulfide oxidoreductase family.</text>
</comment>
<protein>
    <recommendedName>
        <fullName evidence="2 13">Dihydrolipoyl dehydrogenase</fullName>
        <ecNumber evidence="2 13">1.8.1.4</ecNumber>
    </recommendedName>
</protein>
<dbReference type="FunFam" id="3.50.50.60:FF:000001">
    <property type="entry name" value="Dihydrolipoyl dehydrogenase, mitochondrial"/>
    <property type="match status" value="1"/>
</dbReference>
<evidence type="ECO:0000256" key="8">
    <source>
        <dbReference type="ARBA" id="ARBA00023284"/>
    </source>
</evidence>
<evidence type="ECO:0000313" key="16">
    <source>
        <dbReference type="EMBL" id="GIY48102.1"/>
    </source>
</evidence>
<dbReference type="Gene3D" id="3.30.390.30">
    <property type="match status" value="1"/>
</dbReference>
<comment type="caution">
    <text evidence="16">The sequence shown here is derived from an EMBL/GenBank/DDBJ whole genome shotgun (WGS) entry which is preliminary data.</text>
</comment>
<evidence type="ECO:0000256" key="12">
    <source>
        <dbReference type="PIRSR" id="PIRSR000350-4"/>
    </source>
</evidence>
<dbReference type="InterPro" id="IPR016156">
    <property type="entry name" value="FAD/NAD-linked_Rdtase_dimer_sf"/>
</dbReference>
<dbReference type="InterPro" id="IPR006258">
    <property type="entry name" value="Lipoamide_DH"/>
</dbReference>
<reference evidence="16 17" key="1">
    <citation type="submission" date="2021-06" db="EMBL/GenBank/DDBJ databases">
        <title>Caerostris darwini draft genome.</title>
        <authorList>
            <person name="Kono N."/>
            <person name="Arakawa K."/>
        </authorList>
    </citation>
    <scope>NUCLEOTIDE SEQUENCE [LARGE SCALE GENOMIC DNA]</scope>
</reference>
<dbReference type="SUPFAM" id="SSF51905">
    <property type="entry name" value="FAD/NAD(P)-binding domain"/>
    <property type="match status" value="1"/>
</dbReference>
<feature type="binding site" evidence="11">
    <location>
        <position position="313"/>
    </location>
    <ligand>
        <name>NAD(+)</name>
        <dbReference type="ChEBI" id="CHEBI:57540"/>
    </ligand>
</feature>
<evidence type="ECO:0000256" key="11">
    <source>
        <dbReference type="PIRSR" id="PIRSR000350-3"/>
    </source>
</evidence>
<dbReference type="InterPro" id="IPR023753">
    <property type="entry name" value="FAD/NAD-binding_dom"/>
</dbReference>
<dbReference type="Proteomes" id="UP001054837">
    <property type="component" value="Unassembled WGS sequence"/>
</dbReference>
<dbReference type="EMBL" id="BPLQ01010063">
    <property type="protein sequence ID" value="GIY48102.1"/>
    <property type="molecule type" value="Genomic_DNA"/>
</dbReference>
<feature type="binding site" evidence="11">
    <location>
        <begin position="360"/>
        <end position="363"/>
    </location>
    <ligand>
        <name>FAD</name>
        <dbReference type="ChEBI" id="CHEBI:57692"/>
    </ligand>
</feature>
<dbReference type="InterPro" id="IPR036188">
    <property type="entry name" value="FAD/NAD-bd_sf"/>
</dbReference>
<feature type="domain" description="Pyridine nucleotide-disulphide oxidoreductase dimerisation" evidence="14">
    <location>
        <begin position="388"/>
        <end position="496"/>
    </location>
</feature>
<dbReference type="PRINTS" id="PR00411">
    <property type="entry name" value="PNDRDTASEI"/>
</dbReference>
<feature type="binding site" evidence="11">
    <location>
        <begin position="219"/>
        <end position="226"/>
    </location>
    <ligand>
        <name>NAD(+)</name>
        <dbReference type="ChEBI" id="CHEBI:57540"/>
    </ligand>
</feature>
<keyword evidence="17" id="KW-1185">Reference proteome</keyword>
<dbReference type="GO" id="GO:0005739">
    <property type="term" value="C:mitochondrion"/>
    <property type="evidence" value="ECO:0007669"/>
    <property type="project" value="TreeGrafter"/>
</dbReference>
<evidence type="ECO:0000259" key="14">
    <source>
        <dbReference type="Pfam" id="PF02852"/>
    </source>
</evidence>
<evidence type="ECO:0000256" key="6">
    <source>
        <dbReference type="ARBA" id="ARBA00023027"/>
    </source>
</evidence>
<dbReference type="InterPro" id="IPR012999">
    <property type="entry name" value="Pyr_OxRdtase_I_AS"/>
</dbReference>